<gene>
    <name evidence="2" type="ORF">GHT09_005247</name>
    <name evidence="3" type="ORF">MONAX_5E021445</name>
</gene>
<feature type="repeat" description="TPR" evidence="1">
    <location>
        <begin position="26"/>
        <end position="59"/>
    </location>
</feature>
<dbReference type="Proteomes" id="UP000335636">
    <property type="component" value="Unassembled WGS sequence"/>
</dbReference>
<reference evidence="3 4" key="1">
    <citation type="submission" date="2019-04" db="EMBL/GenBank/DDBJ databases">
        <authorList>
            <person name="Alioto T."/>
            <person name="Alioto T."/>
        </authorList>
    </citation>
    <scope>NUCLEOTIDE SEQUENCE [LARGE SCALE GENOMIC DNA]</scope>
</reference>
<name>A0A5E4B715_MARMO</name>
<dbReference type="InterPro" id="IPR011990">
    <property type="entry name" value="TPR-like_helical_dom_sf"/>
</dbReference>
<dbReference type="GO" id="GO:0000127">
    <property type="term" value="C:transcription factor TFIIIC complex"/>
    <property type="evidence" value="ECO:0007669"/>
    <property type="project" value="TreeGrafter"/>
</dbReference>
<dbReference type="InterPro" id="IPR019734">
    <property type="entry name" value="TPR_rpt"/>
</dbReference>
<dbReference type="Proteomes" id="UP000662637">
    <property type="component" value="Unassembled WGS sequence"/>
</dbReference>
<evidence type="ECO:0000313" key="4">
    <source>
        <dbReference type="Proteomes" id="UP000335636"/>
    </source>
</evidence>
<dbReference type="PROSITE" id="PS50005">
    <property type="entry name" value="TPR"/>
    <property type="match status" value="1"/>
</dbReference>
<dbReference type="EMBL" id="WJEC01000390">
    <property type="protein sequence ID" value="KAF7483271.1"/>
    <property type="molecule type" value="Genomic_DNA"/>
</dbReference>
<dbReference type="PANTHER" id="PTHR23082:SF0">
    <property type="entry name" value="GENERAL TRANSCRIPTION FACTOR 3C POLYPEPTIDE 3"/>
    <property type="match status" value="1"/>
</dbReference>
<evidence type="ECO:0000313" key="3">
    <source>
        <dbReference type="EMBL" id="VTJ65513.1"/>
    </source>
</evidence>
<proteinExistence type="predicted"/>
<sequence>MADVFIIVQPGFSFLNRYLGLRGPCQESFYNLGRGLHQLGLVHLAIHYYQKALELPPFVVEGIEVDQLDLRRDIAYNLSLIYQSSGNIGMAQKLLYTYCSI</sequence>
<dbReference type="Pfam" id="PF13181">
    <property type="entry name" value="TPR_8"/>
    <property type="match status" value="1"/>
</dbReference>
<keyword evidence="1" id="KW-0802">TPR repeat</keyword>
<protein>
    <submittedName>
        <fullName evidence="3">Uncharacterized protein</fullName>
    </submittedName>
</protein>
<keyword evidence="4" id="KW-1185">Reference proteome</keyword>
<dbReference type="AlphaFoldDB" id="A0A5E4B715"/>
<accession>A0A5E4B715</accession>
<dbReference type="SUPFAM" id="SSF48452">
    <property type="entry name" value="TPR-like"/>
    <property type="match status" value="1"/>
</dbReference>
<dbReference type="InterPro" id="IPR039340">
    <property type="entry name" value="Tfc4/TFIIIC-102/Sfc4"/>
</dbReference>
<dbReference type="PANTHER" id="PTHR23082">
    <property type="entry name" value="TRANSCRIPTION INITIATION FACTOR IIIC TFIIIC , POLYPEPTIDE 3-RELATED"/>
    <property type="match status" value="1"/>
</dbReference>
<evidence type="ECO:0000256" key="1">
    <source>
        <dbReference type="PROSITE-ProRule" id="PRU00339"/>
    </source>
</evidence>
<dbReference type="EMBL" id="CABDUW010000310">
    <property type="protein sequence ID" value="VTJ65513.1"/>
    <property type="molecule type" value="Genomic_DNA"/>
</dbReference>
<evidence type="ECO:0000313" key="2">
    <source>
        <dbReference type="EMBL" id="KAF7483271.1"/>
    </source>
</evidence>
<dbReference type="Gene3D" id="1.25.40.10">
    <property type="entry name" value="Tetratricopeptide repeat domain"/>
    <property type="match status" value="1"/>
</dbReference>
<organism evidence="3 4">
    <name type="scientific">Marmota monax</name>
    <name type="common">Woodchuck</name>
    <dbReference type="NCBI Taxonomy" id="9995"/>
    <lineage>
        <taxon>Eukaryota</taxon>
        <taxon>Metazoa</taxon>
        <taxon>Chordata</taxon>
        <taxon>Craniata</taxon>
        <taxon>Vertebrata</taxon>
        <taxon>Euteleostomi</taxon>
        <taxon>Mammalia</taxon>
        <taxon>Eutheria</taxon>
        <taxon>Euarchontoglires</taxon>
        <taxon>Glires</taxon>
        <taxon>Rodentia</taxon>
        <taxon>Sciuromorpha</taxon>
        <taxon>Sciuridae</taxon>
        <taxon>Xerinae</taxon>
        <taxon>Marmotini</taxon>
        <taxon>Marmota</taxon>
    </lineage>
</organism>
<reference evidence="2" key="2">
    <citation type="submission" date="2020-08" db="EMBL/GenBank/DDBJ databases">
        <authorList>
            <person name="Shumante A."/>
            <person name="Zimin A.V."/>
            <person name="Puiu D."/>
            <person name="Salzberg S.L."/>
        </authorList>
    </citation>
    <scope>NUCLEOTIDE SEQUENCE</scope>
    <source>
        <strain evidence="2">WC2-LM</strain>
        <tissue evidence="2">Liver</tissue>
    </source>
</reference>
<dbReference type="GO" id="GO:0006383">
    <property type="term" value="P:transcription by RNA polymerase III"/>
    <property type="evidence" value="ECO:0007669"/>
    <property type="project" value="InterPro"/>
</dbReference>